<dbReference type="RefSeq" id="WP_130105552.1">
    <property type="nucleotide sequence ID" value="NZ_CP025781.1"/>
</dbReference>
<proteinExistence type="predicted"/>
<keyword evidence="4" id="KW-1185">Reference proteome</keyword>
<dbReference type="InterPro" id="IPR003583">
    <property type="entry name" value="Hlx-hairpin-Hlx_DNA-bd_motif"/>
</dbReference>
<dbReference type="Pfam" id="PF12836">
    <property type="entry name" value="HHH_3"/>
    <property type="match status" value="1"/>
</dbReference>
<name>A0A7G3GFP0_9NEIS</name>
<feature type="chain" id="PRO_5028835527" evidence="1">
    <location>
        <begin position="21"/>
        <end position="122"/>
    </location>
</feature>
<dbReference type="Proteomes" id="UP000515917">
    <property type="component" value="Chromosome"/>
</dbReference>
<evidence type="ECO:0000313" key="4">
    <source>
        <dbReference type="Proteomes" id="UP000515917"/>
    </source>
</evidence>
<gene>
    <name evidence="3" type="ORF">C1H71_04840</name>
</gene>
<dbReference type="InterPro" id="IPR004509">
    <property type="entry name" value="Competence_ComEA_HhH"/>
</dbReference>
<dbReference type="GO" id="GO:0003677">
    <property type="term" value="F:DNA binding"/>
    <property type="evidence" value="ECO:0007669"/>
    <property type="project" value="InterPro"/>
</dbReference>
<feature type="domain" description="Helix-hairpin-helix DNA-binding motif class 1" evidence="2">
    <location>
        <begin position="30"/>
        <end position="49"/>
    </location>
</feature>
<organism evidence="3 4">
    <name type="scientific">Iodobacter fluviatilis</name>
    <dbReference type="NCBI Taxonomy" id="537"/>
    <lineage>
        <taxon>Bacteria</taxon>
        <taxon>Pseudomonadati</taxon>
        <taxon>Pseudomonadota</taxon>
        <taxon>Betaproteobacteria</taxon>
        <taxon>Neisseriales</taxon>
        <taxon>Chitinibacteraceae</taxon>
        <taxon>Iodobacter</taxon>
    </lineage>
</organism>
<dbReference type="InterPro" id="IPR051675">
    <property type="entry name" value="Endo/Exo/Phosphatase_dom_1"/>
</dbReference>
<accession>A0A7G3GFP0</accession>
<dbReference type="Gene3D" id="1.10.150.280">
    <property type="entry name" value="AF1531-like domain"/>
    <property type="match status" value="1"/>
</dbReference>
<dbReference type="GO" id="GO:0015628">
    <property type="term" value="P:protein secretion by the type II secretion system"/>
    <property type="evidence" value="ECO:0007669"/>
    <property type="project" value="TreeGrafter"/>
</dbReference>
<dbReference type="EMBL" id="CP025781">
    <property type="protein sequence ID" value="QBC45645.1"/>
    <property type="molecule type" value="Genomic_DNA"/>
</dbReference>
<dbReference type="PANTHER" id="PTHR21180">
    <property type="entry name" value="ENDONUCLEASE/EXONUCLEASE/PHOSPHATASE FAMILY DOMAIN-CONTAINING PROTEIN 1"/>
    <property type="match status" value="1"/>
</dbReference>
<dbReference type="InterPro" id="IPR010994">
    <property type="entry name" value="RuvA_2-like"/>
</dbReference>
<dbReference type="AlphaFoldDB" id="A0A7G3GFP0"/>
<dbReference type="SMART" id="SM00278">
    <property type="entry name" value="HhH1"/>
    <property type="match status" value="2"/>
</dbReference>
<feature type="domain" description="Helix-hairpin-helix DNA-binding motif class 1" evidence="2">
    <location>
        <begin position="60"/>
        <end position="79"/>
    </location>
</feature>
<dbReference type="PANTHER" id="PTHR21180:SF32">
    <property type="entry name" value="ENDONUCLEASE_EXONUCLEASE_PHOSPHATASE FAMILY DOMAIN-CONTAINING PROTEIN 1"/>
    <property type="match status" value="1"/>
</dbReference>
<dbReference type="GO" id="GO:0016853">
    <property type="term" value="F:isomerase activity"/>
    <property type="evidence" value="ECO:0007669"/>
    <property type="project" value="UniProtKB-KW"/>
</dbReference>
<keyword evidence="3" id="KW-0413">Isomerase</keyword>
<dbReference type="SUPFAM" id="SSF47781">
    <property type="entry name" value="RuvA domain 2-like"/>
    <property type="match status" value="1"/>
</dbReference>
<dbReference type="NCBIfam" id="TIGR00426">
    <property type="entry name" value="competence protein ComEA helix-hairpin-helix repeat region"/>
    <property type="match status" value="1"/>
</dbReference>
<protein>
    <submittedName>
        <fullName evidence="3">Topoisomerase</fullName>
    </submittedName>
</protein>
<evidence type="ECO:0000259" key="2">
    <source>
        <dbReference type="SMART" id="SM00278"/>
    </source>
</evidence>
<sequence>MKKWLIALLSAFALHGMAFAMVDINTASQAELEAINGFGPAKAKAIVEYRSKNGPFKAVEDLKKVPGIKDGVFNKVKTEVAVGGKTAAPAAKTEKLAASAAKAEKSAKPAAKLEASKPAAKK</sequence>
<reference evidence="3 4" key="1">
    <citation type="submission" date="2018-01" db="EMBL/GenBank/DDBJ databases">
        <title>Genome sequence of Iodobacter sp. strain PCH194 isolated from Indian Trans-Himalaya.</title>
        <authorList>
            <person name="Kumar V."/>
            <person name="Thakur V."/>
            <person name="Kumar S."/>
            <person name="Singh D."/>
        </authorList>
    </citation>
    <scope>NUCLEOTIDE SEQUENCE [LARGE SCALE GENOMIC DNA]</scope>
    <source>
        <strain evidence="3 4">PCH194</strain>
    </source>
</reference>
<evidence type="ECO:0000313" key="3">
    <source>
        <dbReference type="EMBL" id="QBC45645.1"/>
    </source>
</evidence>
<dbReference type="GO" id="GO:0015627">
    <property type="term" value="C:type II protein secretion system complex"/>
    <property type="evidence" value="ECO:0007669"/>
    <property type="project" value="TreeGrafter"/>
</dbReference>
<dbReference type="KEGG" id="ifl:C1H71_04840"/>
<evidence type="ECO:0000256" key="1">
    <source>
        <dbReference type="SAM" id="SignalP"/>
    </source>
</evidence>
<keyword evidence="1" id="KW-0732">Signal</keyword>
<dbReference type="GO" id="GO:0006281">
    <property type="term" value="P:DNA repair"/>
    <property type="evidence" value="ECO:0007669"/>
    <property type="project" value="InterPro"/>
</dbReference>
<feature type="signal peptide" evidence="1">
    <location>
        <begin position="1"/>
        <end position="20"/>
    </location>
</feature>